<dbReference type="InterPro" id="IPR000157">
    <property type="entry name" value="TIR_dom"/>
</dbReference>
<dbReference type="GO" id="GO:0007165">
    <property type="term" value="P:signal transduction"/>
    <property type="evidence" value="ECO:0007669"/>
    <property type="project" value="InterPro"/>
</dbReference>
<comment type="caution">
    <text evidence="2">The sequence shown here is derived from an EMBL/GenBank/DDBJ whole genome shotgun (WGS) entry which is preliminary data.</text>
</comment>
<organism evidence="2 3">
    <name type="scientific">Faecalibacterium prausnitzii</name>
    <dbReference type="NCBI Taxonomy" id="853"/>
    <lineage>
        <taxon>Bacteria</taxon>
        <taxon>Bacillati</taxon>
        <taxon>Bacillota</taxon>
        <taxon>Clostridia</taxon>
        <taxon>Eubacteriales</taxon>
        <taxon>Oscillospiraceae</taxon>
        <taxon>Faecalibacterium</taxon>
    </lineage>
</organism>
<dbReference type="Proteomes" id="UP000220157">
    <property type="component" value="Unassembled WGS sequence"/>
</dbReference>
<sequence>MSKVVRYLYDRKAEWMQDDKIVDGSATACCLLKNDDGSYGNSAELTDYIQKLCEDKVYSKIEKNKELNLQEEQSCQITQVAWYTMDFCWDVLYTQLPKLLNEFVKRSLQEKNSESEEAMKDYKIFISYSEDSKNTVNRIKKVSAYLRQKGYTVWCYADEPLGVNVVTFMQKAPEADVILVMGSKNYKEKSLLIDEKGSGSGVFFENLVLSQMFIYNKMKKIVPIAFEQGTSFEDSFPPPFSTNKGLCGYRVTTKFLENLAKQINNTLMKLEANK</sequence>
<name>A0A2A7AD12_9FIRM</name>
<protein>
    <recommendedName>
        <fullName evidence="1">TIR domain-containing protein</fullName>
    </recommendedName>
</protein>
<evidence type="ECO:0000259" key="1">
    <source>
        <dbReference type="Pfam" id="PF13676"/>
    </source>
</evidence>
<dbReference type="Gene3D" id="3.40.50.10140">
    <property type="entry name" value="Toll/interleukin-1 receptor homology (TIR) domain"/>
    <property type="match status" value="1"/>
</dbReference>
<dbReference type="EMBL" id="NMTW01000007">
    <property type="protein sequence ID" value="PDX77025.1"/>
    <property type="molecule type" value="Genomic_DNA"/>
</dbReference>
<dbReference type="Pfam" id="PF13676">
    <property type="entry name" value="TIR_2"/>
    <property type="match status" value="1"/>
</dbReference>
<gene>
    <name evidence="2" type="ORF">CGS56_01125</name>
</gene>
<accession>A0A2A7AD12</accession>
<dbReference type="SUPFAM" id="SSF52200">
    <property type="entry name" value="Toll/Interleukin receptor TIR domain"/>
    <property type="match status" value="1"/>
</dbReference>
<feature type="domain" description="TIR" evidence="1">
    <location>
        <begin position="124"/>
        <end position="195"/>
    </location>
</feature>
<reference evidence="2 3" key="1">
    <citation type="journal article" date="2017" name="Front. Microbiol.">
        <title>New Insights into the Diversity of the Genus Faecalibacterium.</title>
        <authorList>
            <person name="Benevides L."/>
            <person name="Burman S."/>
            <person name="Martin R."/>
            <person name="Robert V."/>
            <person name="Thomas M."/>
            <person name="Miquel S."/>
            <person name="Chain F."/>
            <person name="Sokol H."/>
            <person name="Bermudez-Humaran L.G."/>
            <person name="Morrison M."/>
            <person name="Langella P."/>
            <person name="Azevedo V.A."/>
            <person name="Chatel J.M."/>
            <person name="Soares S."/>
        </authorList>
    </citation>
    <scope>NUCLEOTIDE SEQUENCE [LARGE SCALE GENOMIC DNA]</scope>
    <source>
        <strain evidence="2 3">CNCM I 4573</strain>
    </source>
</reference>
<evidence type="ECO:0000313" key="3">
    <source>
        <dbReference type="Proteomes" id="UP000220157"/>
    </source>
</evidence>
<proteinExistence type="predicted"/>
<dbReference type="InterPro" id="IPR035897">
    <property type="entry name" value="Toll_tir_struct_dom_sf"/>
</dbReference>
<evidence type="ECO:0000313" key="2">
    <source>
        <dbReference type="EMBL" id="PDX77025.1"/>
    </source>
</evidence>
<dbReference type="AlphaFoldDB" id="A0A2A7AD12"/>